<dbReference type="EMBL" id="CP011564">
    <property type="protein sequence ID" value="ALG80982.1"/>
    <property type="molecule type" value="Genomic_DNA"/>
</dbReference>
<protein>
    <recommendedName>
        <fullName evidence="1">Transcriptional regulator HTH-type FeoC domain-containing protein</fullName>
    </recommendedName>
</protein>
<proteinExistence type="predicted"/>
<dbReference type="EMBL" id="CP008874">
    <property type="protein sequence ID" value="AKH96580.1"/>
    <property type="molecule type" value="Genomic_DNA"/>
</dbReference>
<dbReference type="Pfam" id="PF09012">
    <property type="entry name" value="FeoC"/>
    <property type="match status" value="1"/>
</dbReference>
<dbReference type="STRING" id="1604004.HLASA_0066"/>
<reference evidence="2 5" key="1">
    <citation type="journal article" date="2015" name="ISME J.">
        <title>Elemental sulfur and acetate can support life of a novel strictly anaerobic haloarchaeon.</title>
        <authorList>
            <person name="Sorokin D.Y."/>
            <person name="Kublanov I.V."/>
            <person name="Gavrilov S.N."/>
            <person name="Rojo D."/>
            <person name="Roman P."/>
            <person name="Golyshin P.N."/>
            <person name="Slepak V.Z."/>
            <person name="Smedile F."/>
            <person name="Ferrer M."/>
            <person name="Messina E."/>
            <person name="La Cono V."/>
            <person name="Yakimov M.M."/>
        </authorList>
    </citation>
    <scope>NUCLEOTIDE SEQUENCE [LARGE SCALE GENOMIC DNA]</scope>
    <source>
        <strain evidence="2 5">HSR2</strain>
    </source>
</reference>
<keyword evidence="5" id="KW-1185">Reference proteome</keyword>
<evidence type="ECO:0000259" key="1">
    <source>
        <dbReference type="Pfam" id="PF09012"/>
    </source>
</evidence>
<evidence type="ECO:0000313" key="4">
    <source>
        <dbReference type="Proteomes" id="UP000060390"/>
    </source>
</evidence>
<evidence type="ECO:0000313" key="5">
    <source>
        <dbReference type="Proteomes" id="UP000069906"/>
    </source>
</evidence>
<gene>
    <name evidence="3" type="ORF">HLASA_0066</name>
    <name evidence="2" type="ORF">HLASF_0066</name>
</gene>
<dbReference type="KEGG" id="hsu:HLASF_0066"/>
<sequence length="101" mass="10803">MLDLLRRGTSIPRIAERMDMRTDALVAMIESMERAGHLRDISCEGETCSTCPMAEACGVQQDGPANYVISEAGITYLVEHDATDAGADGADSVPADGTRRD</sequence>
<dbReference type="Proteomes" id="UP000069906">
    <property type="component" value="Chromosome"/>
</dbReference>
<accession>A0A0F7P8M9</accession>
<name>A0A0F7P8M9_9EURY</name>
<feature type="domain" description="Transcriptional regulator HTH-type FeoC" evidence="1">
    <location>
        <begin position="8"/>
        <end position="54"/>
    </location>
</feature>
<dbReference type="HOGENOM" id="CLU_2284944_0_0_2"/>
<dbReference type="KEGG" id="hsf:HLASA_0066"/>
<dbReference type="InterPro" id="IPR015102">
    <property type="entry name" value="Tscrpt_reg_HTH_FeoC"/>
</dbReference>
<dbReference type="AlphaFoldDB" id="A0A0F7P8M9"/>
<reference evidence="4" key="2">
    <citation type="submission" date="2015-05" db="EMBL/GenBank/DDBJ databases">
        <title>Complete genome sequence of Halanaeroarchaeum sulfurireducens type strain M27-SA2, a sulfate-reducer haloarchaeon from marine anoxic lake Medee.</title>
        <authorList>
            <person name="Messina E."/>
            <person name="Kublanov I.V."/>
            <person name="Toshchakov S."/>
            <person name="Arcadi E."/>
            <person name="La Spada G."/>
            <person name="La Cono V."/>
            <person name="Yakimov M.M."/>
        </authorList>
    </citation>
    <scope>NUCLEOTIDE SEQUENCE [LARGE SCALE GENOMIC DNA]</scope>
    <source>
        <strain evidence="4">M27-SA2</strain>
    </source>
</reference>
<evidence type="ECO:0000313" key="3">
    <source>
        <dbReference type="EMBL" id="ALG80982.1"/>
    </source>
</evidence>
<reference evidence="3 4" key="3">
    <citation type="journal article" date="2016" name="Stand. Genomic Sci.">
        <title>Complete genome sequence of 'Halanaeroarchaeum sulfurireducens' M27-SA2, a sulfur-reducing and acetate-oxidizing haloarchaeon from the deep-sea hypersaline anoxic lake Medee.</title>
        <authorList>
            <person name="Messina E."/>
            <person name="Sorokin D.Y."/>
            <person name="Kublanov I.V."/>
            <person name="Toshchakov S."/>
            <person name="Lopatina A."/>
            <person name="Arcadi E."/>
            <person name="Smedile F."/>
            <person name="La Spada G."/>
            <person name="La Cono V."/>
            <person name="Yakimov M.M."/>
        </authorList>
    </citation>
    <scope>NUCLEOTIDE SEQUENCE [LARGE SCALE GENOMIC DNA]</scope>
    <source>
        <strain evidence="3 4">M27-SA2</strain>
    </source>
</reference>
<evidence type="ECO:0000313" key="2">
    <source>
        <dbReference type="EMBL" id="AKH96580.1"/>
    </source>
</evidence>
<dbReference type="Proteomes" id="UP000060390">
    <property type="component" value="Chromosome"/>
</dbReference>
<organism evidence="2 5">
    <name type="scientific">Halanaeroarchaeum sulfurireducens</name>
    <dbReference type="NCBI Taxonomy" id="1604004"/>
    <lineage>
        <taxon>Archaea</taxon>
        <taxon>Methanobacteriati</taxon>
        <taxon>Methanobacteriota</taxon>
        <taxon>Stenosarchaea group</taxon>
        <taxon>Halobacteria</taxon>
        <taxon>Halobacteriales</taxon>
        <taxon>Halobacteriaceae</taxon>
        <taxon>Halanaeroarchaeum</taxon>
    </lineage>
</organism>